<dbReference type="AlphaFoldDB" id="A0A1F7UUY8"/>
<dbReference type="EMBL" id="MGEJ01000001">
    <property type="protein sequence ID" value="OGL82075.1"/>
    <property type="molecule type" value="Genomic_DNA"/>
</dbReference>
<name>A0A1F7UUY8_9BACT</name>
<evidence type="ECO:0000313" key="2">
    <source>
        <dbReference type="EMBL" id="OGL82075.1"/>
    </source>
</evidence>
<organism evidence="2 3">
    <name type="scientific">Candidatus Uhrbacteria bacterium RIFCSPLOWO2_01_FULL_47_24</name>
    <dbReference type="NCBI Taxonomy" id="1802401"/>
    <lineage>
        <taxon>Bacteria</taxon>
        <taxon>Candidatus Uhriibacteriota</taxon>
    </lineage>
</organism>
<feature type="region of interest" description="Disordered" evidence="1">
    <location>
        <begin position="169"/>
        <end position="190"/>
    </location>
</feature>
<evidence type="ECO:0000256" key="1">
    <source>
        <dbReference type="SAM" id="MobiDB-lite"/>
    </source>
</evidence>
<accession>A0A1F7UUY8</accession>
<sequence length="190" mass="21823">MGRPSPEEMVGLSDKDREMMRSNKPGEAQKSKPTPEEDRLTRERMLSDAELLKGKDFFGKRVDQANIVEGRLELSESQVYDARKEMAFERFKSELGGMDRDLPGRVGKLERNRRELNLSVHDIDDFEEIVRDLQAASNDLFRDAAREEDRRIYIGLVKKVSSAIERVEGGENPNISGLKRDVKDGTRRIR</sequence>
<evidence type="ECO:0000313" key="3">
    <source>
        <dbReference type="Proteomes" id="UP000176897"/>
    </source>
</evidence>
<gene>
    <name evidence="2" type="ORF">A3B21_05175</name>
</gene>
<dbReference type="Proteomes" id="UP000176897">
    <property type="component" value="Unassembled WGS sequence"/>
</dbReference>
<proteinExistence type="predicted"/>
<feature type="compositionally biased region" description="Basic and acidic residues" evidence="1">
    <location>
        <begin position="27"/>
        <end position="43"/>
    </location>
</feature>
<feature type="region of interest" description="Disordered" evidence="1">
    <location>
        <begin position="1"/>
        <end position="43"/>
    </location>
</feature>
<feature type="compositionally biased region" description="Basic and acidic residues" evidence="1">
    <location>
        <begin position="178"/>
        <end position="190"/>
    </location>
</feature>
<protein>
    <submittedName>
        <fullName evidence="2">Uncharacterized protein</fullName>
    </submittedName>
</protein>
<comment type="caution">
    <text evidence="2">The sequence shown here is derived from an EMBL/GenBank/DDBJ whole genome shotgun (WGS) entry which is preliminary data.</text>
</comment>
<reference evidence="2 3" key="1">
    <citation type="journal article" date="2016" name="Nat. Commun.">
        <title>Thousands of microbial genomes shed light on interconnected biogeochemical processes in an aquifer system.</title>
        <authorList>
            <person name="Anantharaman K."/>
            <person name="Brown C.T."/>
            <person name="Hug L.A."/>
            <person name="Sharon I."/>
            <person name="Castelle C.J."/>
            <person name="Probst A.J."/>
            <person name="Thomas B.C."/>
            <person name="Singh A."/>
            <person name="Wilkins M.J."/>
            <person name="Karaoz U."/>
            <person name="Brodie E.L."/>
            <person name="Williams K.H."/>
            <person name="Hubbard S.S."/>
            <person name="Banfield J.F."/>
        </authorList>
    </citation>
    <scope>NUCLEOTIDE SEQUENCE [LARGE SCALE GENOMIC DNA]</scope>
</reference>